<dbReference type="Pfam" id="PF11697">
    <property type="entry name" value="DUF3293"/>
    <property type="match status" value="1"/>
</dbReference>
<accession>A0ABV2ABL1</accession>
<reference evidence="1 2" key="1">
    <citation type="submission" date="2024-06" db="EMBL/GenBank/DDBJ databases">
        <authorList>
            <person name="Li Z."/>
            <person name="Jiang Y."/>
        </authorList>
    </citation>
    <scope>NUCLEOTIDE SEQUENCE [LARGE SCALE GENOMIC DNA]</scope>
    <source>
        <strain evidence="1 2">HSW-8</strain>
    </source>
</reference>
<keyword evidence="2" id="KW-1185">Reference proteome</keyword>
<dbReference type="RefSeq" id="WP_352889251.1">
    <property type="nucleotide sequence ID" value="NZ_JBEPIJ010000009.1"/>
</dbReference>
<proteinExistence type="predicted"/>
<protein>
    <submittedName>
        <fullName evidence="1">DUF3293 domain-containing protein</fullName>
    </submittedName>
</protein>
<evidence type="ECO:0000313" key="2">
    <source>
        <dbReference type="Proteomes" id="UP001465331"/>
    </source>
</evidence>
<sequence length="143" mass="16251">MSRRDALTQAYTAARYTVLVRGRRHAATIGRSCPSLDAALRRCGCRSHWCLLTPCNPHSRRLATQSNAQRLHLLQQLVRRHGWRALPARNASPDGRWIEPGLCLLDAPPRQVERLARRFGQLAWVFGRLGAAPRLLWTNDPRS</sequence>
<evidence type="ECO:0000313" key="1">
    <source>
        <dbReference type="EMBL" id="MES0874211.1"/>
    </source>
</evidence>
<comment type="caution">
    <text evidence="1">The sequence shown here is derived from an EMBL/GenBank/DDBJ whole genome shotgun (WGS) entry which is preliminary data.</text>
</comment>
<name>A0ABV2ABL1_9GAMM</name>
<dbReference type="EMBL" id="JBEPIJ010000009">
    <property type="protein sequence ID" value="MES0874211.1"/>
    <property type="molecule type" value="Genomic_DNA"/>
</dbReference>
<gene>
    <name evidence="1" type="ORF">ABSH63_09365</name>
</gene>
<organism evidence="1 2">
    <name type="scientific">Sinimarinibacterium thermocellulolyticum</name>
    <dbReference type="NCBI Taxonomy" id="3170016"/>
    <lineage>
        <taxon>Bacteria</taxon>
        <taxon>Pseudomonadati</taxon>
        <taxon>Pseudomonadota</taxon>
        <taxon>Gammaproteobacteria</taxon>
        <taxon>Nevskiales</taxon>
        <taxon>Nevskiaceae</taxon>
        <taxon>Sinimarinibacterium</taxon>
    </lineage>
</organism>
<dbReference type="Proteomes" id="UP001465331">
    <property type="component" value="Unassembled WGS sequence"/>
</dbReference>
<dbReference type="InterPro" id="IPR021710">
    <property type="entry name" value="DUF3293"/>
</dbReference>